<proteinExistence type="predicted"/>
<dbReference type="Proteomes" id="UP000831963">
    <property type="component" value="Chromosome"/>
</dbReference>
<organism evidence="1 2">
    <name type="scientific">Microbacterium galbinum</name>
    <dbReference type="NCBI Taxonomy" id="2851646"/>
    <lineage>
        <taxon>Bacteria</taxon>
        <taxon>Bacillati</taxon>
        <taxon>Actinomycetota</taxon>
        <taxon>Actinomycetes</taxon>
        <taxon>Micrococcales</taxon>
        <taxon>Microbacteriaceae</taxon>
        <taxon>Microbacterium</taxon>
    </lineage>
</organism>
<sequence length="134" mass="14730">MSLDEAKETAQAMELEIAGLVPSEVVVSVDQMPKGTLFSCSETEWRWKGATTVTVRKGTDIEAIVRAVQVHYEGSRFDLGTRQDIVDHFEVQLTSPDTAENYIVSEGFGPDEIRIASGSVCFTLPEGTWTRGAF</sequence>
<evidence type="ECO:0000313" key="2">
    <source>
        <dbReference type="Proteomes" id="UP000831963"/>
    </source>
</evidence>
<dbReference type="EMBL" id="CP078077">
    <property type="protein sequence ID" value="UPL15948.1"/>
    <property type="molecule type" value="Genomic_DNA"/>
</dbReference>
<name>A0ABY4ITC4_9MICO</name>
<reference evidence="1 2" key="1">
    <citation type="submission" date="2021-06" db="EMBL/GenBank/DDBJ databases">
        <title>Genome-based taxonomic framework of Microbacterium strains isolated from marine environment, the description of four new species and reclassification of four preexisting species.</title>
        <authorList>
            <person name="Lee S.D."/>
            <person name="Kim S.-M."/>
            <person name="Byeon Y.-S."/>
            <person name="Yang H.L."/>
            <person name="Kim I.S."/>
        </authorList>
    </citation>
    <scope>NUCLEOTIDE SEQUENCE [LARGE SCALE GENOMIC DNA]</scope>
    <source>
        <strain evidence="1 2">SSW1-36</strain>
    </source>
</reference>
<evidence type="ECO:0000313" key="1">
    <source>
        <dbReference type="EMBL" id="UPL15948.1"/>
    </source>
</evidence>
<keyword evidence="2" id="KW-1185">Reference proteome</keyword>
<gene>
    <name evidence="1" type="ORF">KV396_16365</name>
</gene>
<accession>A0ABY4ITC4</accession>
<protein>
    <submittedName>
        <fullName evidence="1">Uncharacterized protein</fullName>
    </submittedName>
</protein>